<feature type="region of interest" description="Disordered" evidence="1">
    <location>
        <begin position="223"/>
        <end position="261"/>
    </location>
</feature>
<proteinExistence type="predicted"/>
<dbReference type="Proteomes" id="UP001597641">
    <property type="component" value="Unassembled WGS sequence"/>
</dbReference>
<dbReference type="EMBL" id="JBHUOX010000025">
    <property type="protein sequence ID" value="MFD3003176.1"/>
    <property type="molecule type" value="Genomic_DNA"/>
</dbReference>
<gene>
    <name evidence="2" type="ORF">ACFS7Z_22630</name>
</gene>
<protein>
    <recommendedName>
        <fullName evidence="4">DUF3945 domain-containing protein</fullName>
    </recommendedName>
</protein>
<name>A0ABW6C1T6_9BACT</name>
<reference evidence="3" key="1">
    <citation type="journal article" date="2019" name="Int. J. Syst. Evol. Microbiol.">
        <title>The Global Catalogue of Microorganisms (GCM) 10K type strain sequencing project: providing services to taxonomists for standard genome sequencing and annotation.</title>
        <authorList>
            <consortium name="The Broad Institute Genomics Platform"/>
            <consortium name="The Broad Institute Genome Sequencing Center for Infectious Disease"/>
            <person name="Wu L."/>
            <person name="Ma J."/>
        </authorList>
    </citation>
    <scope>NUCLEOTIDE SEQUENCE [LARGE SCALE GENOMIC DNA]</scope>
    <source>
        <strain evidence="3">KCTC 23984</strain>
    </source>
</reference>
<evidence type="ECO:0000256" key="1">
    <source>
        <dbReference type="SAM" id="MobiDB-lite"/>
    </source>
</evidence>
<organism evidence="2 3">
    <name type="scientific">Pontibacter toksunensis</name>
    <dbReference type="NCBI Taxonomy" id="1332631"/>
    <lineage>
        <taxon>Bacteria</taxon>
        <taxon>Pseudomonadati</taxon>
        <taxon>Bacteroidota</taxon>
        <taxon>Cytophagia</taxon>
        <taxon>Cytophagales</taxon>
        <taxon>Hymenobacteraceae</taxon>
        <taxon>Pontibacter</taxon>
    </lineage>
</organism>
<evidence type="ECO:0000313" key="2">
    <source>
        <dbReference type="EMBL" id="MFD3003176.1"/>
    </source>
</evidence>
<evidence type="ECO:0008006" key="4">
    <source>
        <dbReference type="Google" id="ProtNLM"/>
    </source>
</evidence>
<keyword evidence="3" id="KW-1185">Reference proteome</keyword>
<comment type="caution">
    <text evidence="2">The sequence shown here is derived from an EMBL/GenBank/DDBJ whole genome shotgun (WGS) entry which is preliminary data.</text>
</comment>
<accession>A0ABW6C1T6</accession>
<evidence type="ECO:0000313" key="3">
    <source>
        <dbReference type="Proteomes" id="UP001597641"/>
    </source>
</evidence>
<dbReference type="RefSeq" id="WP_377490035.1">
    <property type="nucleotide sequence ID" value="NZ_JBHUOX010000025.1"/>
</dbReference>
<sequence length="261" mass="30733">MNEKNLDYLKEGLKYMGFGTSLNGELEKHLQGQQPEFRLGLQIPHHNSRMDYTLHFRRSDQSDMYFFNKYDATLKPDDSAREVSQTFYINKNSGITAKEAYNLLNGRSVHKELVNAENQPYKAWLQLDPQAKDQQGNHKVKQFHENYGFDLEKTLQKFHINELQDPQQKERLLRSLERGNQQLVTAKEEGYEVKRYIEASPQFKTINVYNEQRHLAKRETIQKQDKEVRQAHQVPQKGTRQDLAAQDQPEEKRSQRKGLAI</sequence>